<dbReference type="Proteomes" id="UP000191257">
    <property type="component" value="Chromosome"/>
</dbReference>
<dbReference type="KEGG" id="pye:A6J80_03700"/>
<dbReference type="STRING" id="147645.A6J80_03700"/>
<name>A0A1V0GPI0_9RHOB</name>
<dbReference type="RefSeq" id="WP_080620542.1">
    <property type="nucleotide sequence ID" value="NZ_CAWMZI010000001.1"/>
</dbReference>
<accession>A0A1V0GPI0</accession>
<dbReference type="EMBL" id="CP020442">
    <property type="protein sequence ID" value="ARC35599.1"/>
    <property type="molecule type" value="Genomic_DNA"/>
</dbReference>
<evidence type="ECO:0000313" key="2">
    <source>
        <dbReference type="Proteomes" id="UP000191257"/>
    </source>
</evidence>
<proteinExistence type="predicted"/>
<evidence type="ECO:0000313" key="1">
    <source>
        <dbReference type="EMBL" id="ARC35599.1"/>
    </source>
</evidence>
<organism evidence="1 2">
    <name type="scientific">Paracoccus yeei</name>
    <dbReference type="NCBI Taxonomy" id="147645"/>
    <lineage>
        <taxon>Bacteria</taxon>
        <taxon>Pseudomonadati</taxon>
        <taxon>Pseudomonadota</taxon>
        <taxon>Alphaproteobacteria</taxon>
        <taxon>Rhodobacterales</taxon>
        <taxon>Paracoccaceae</taxon>
        <taxon>Paracoccus</taxon>
    </lineage>
</organism>
<dbReference type="AlphaFoldDB" id="A0A1V0GPI0"/>
<keyword evidence="2" id="KW-1185">Reference proteome</keyword>
<gene>
    <name evidence="1" type="ORF">A6J80_03700</name>
</gene>
<protein>
    <submittedName>
        <fullName evidence="1">Uncharacterized protein</fullName>
    </submittedName>
</protein>
<sequence length="419" mass="44798">MTAPRPSVTSLEILPVYGQSENRSSPDPLAATLDAATPEQVYYTLGMVTTAGRAVDTSGAGWDAAANAMAEIDQTRPASGLASAANLGRVSPAFTLQYCRAASWRDKGESGRGVVIGDHGYGGRYINEWRLEDASPIGRNQAFWLAESKRLADSFGIAMTCPYVYLFQGSSAKDQPGTVYRADFDVAHAETVAQCTALFGAAPRLVVVVNGGDVNTVGDLYATPGVQYRLALDYGAIIATWQRVYPINDRNAHVDGETKVLIGETTDWAIGEVEAGRPWTITYDVQKAGAVVTVSFALRPGETLMQRTTLYDTFGGAATCADFGFEADGGIVSAVPDFGGNTVTITLASADATWLRFAHQVQDCYDMADAAGYTMSAHRTTLFGSHTRASRFVQGQTLWRPLPGFRGTFRDGVFVDDAG</sequence>
<reference evidence="1" key="1">
    <citation type="submission" date="2017-12" db="EMBL/GenBank/DDBJ databases">
        <title>FDA dAtabase for Regulatory Grade micrObial Sequences (FDA-ARGOS): Supporting development and validation of Infectious Disease Dx tests.</title>
        <authorList>
            <person name="Campos J."/>
            <person name="Goldberg B."/>
            <person name="Tallon L."/>
            <person name="Sadzewicz L."/>
            <person name="Sengamalay N."/>
            <person name="Ott S."/>
            <person name="Godinez A."/>
            <person name="Nagaraj S."/>
            <person name="Vyas G."/>
            <person name="Aluvathingal J."/>
            <person name="Nadendla S."/>
            <person name="Geyer C."/>
            <person name="Nandy P."/>
            <person name="Hobson J."/>
            <person name="Sichtig H."/>
        </authorList>
    </citation>
    <scope>NUCLEOTIDE SEQUENCE</scope>
    <source>
        <strain evidence="1">FDAARGOS_252</strain>
    </source>
</reference>
<dbReference type="eggNOG" id="ENOG50301FW">
    <property type="taxonomic scope" value="Bacteria"/>
</dbReference>